<evidence type="ECO:0000259" key="3">
    <source>
        <dbReference type="PROSITE" id="PS51846"/>
    </source>
</evidence>
<keyword evidence="5" id="KW-1185">Reference proteome</keyword>
<sequence>MSSTVALIIGVLLLAGNAFFVGAEFAVISARRSSIEPLAAEGRRGARTALWAMERASLMLACCQLGITVCSTGLGVVAEPALAHLIEVPLEAVGIPSSWVHPIAFALALAVVVYLHVVLGEMVPKNMAVSGPEKAVLWFGPRSSSSLAPSHP</sequence>
<evidence type="ECO:0000256" key="2">
    <source>
        <dbReference type="SAM" id="Phobius"/>
    </source>
</evidence>
<keyword evidence="1 2" id="KW-0812">Transmembrane</keyword>
<dbReference type="PANTHER" id="PTHR43099:SF5">
    <property type="entry name" value="HLYC_CORC FAMILY TRANSPORTER"/>
    <property type="match status" value="1"/>
</dbReference>
<evidence type="ECO:0000256" key="1">
    <source>
        <dbReference type="PROSITE-ProRule" id="PRU01193"/>
    </source>
</evidence>
<dbReference type="Proteomes" id="UP001321475">
    <property type="component" value="Chromosome"/>
</dbReference>
<gene>
    <name evidence="4" type="ORF">GCM10025865_22400</name>
</gene>
<reference evidence="5" key="1">
    <citation type="journal article" date="2019" name="Int. J. Syst. Evol. Microbiol.">
        <title>The Global Catalogue of Microorganisms (GCM) 10K type strain sequencing project: providing services to taxonomists for standard genome sequencing and annotation.</title>
        <authorList>
            <consortium name="The Broad Institute Genomics Platform"/>
            <consortium name="The Broad Institute Genome Sequencing Center for Infectious Disease"/>
            <person name="Wu L."/>
            <person name="Ma J."/>
        </authorList>
    </citation>
    <scope>NUCLEOTIDE SEQUENCE [LARGE SCALE GENOMIC DNA]</scope>
    <source>
        <strain evidence="5">NBRC 108565</strain>
    </source>
</reference>
<organism evidence="4 5">
    <name type="scientific">Paraoerskovia sediminicola</name>
    <dbReference type="NCBI Taxonomy" id="1138587"/>
    <lineage>
        <taxon>Bacteria</taxon>
        <taxon>Bacillati</taxon>
        <taxon>Actinomycetota</taxon>
        <taxon>Actinomycetes</taxon>
        <taxon>Micrococcales</taxon>
        <taxon>Cellulomonadaceae</taxon>
        <taxon>Paraoerskovia</taxon>
    </lineage>
</organism>
<dbReference type="InterPro" id="IPR002550">
    <property type="entry name" value="CNNM"/>
</dbReference>
<dbReference type="InterPro" id="IPR051676">
    <property type="entry name" value="UPF0053_domain"/>
</dbReference>
<feature type="transmembrane region" description="Helical" evidence="2">
    <location>
        <begin position="6"/>
        <end position="28"/>
    </location>
</feature>
<dbReference type="EMBL" id="AP027729">
    <property type="protein sequence ID" value="BDZ42941.1"/>
    <property type="molecule type" value="Genomic_DNA"/>
</dbReference>
<name>A0ABN6XDK5_9CELL</name>
<dbReference type="PROSITE" id="PS51846">
    <property type="entry name" value="CNNM"/>
    <property type="match status" value="1"/>
</dbReference>
<feature type="domain" description="CNNM transmembrane" evidence="3">
    <location>
        <begin position="1"/>
        <end position="152"/>
    </location>
</feature>
<dbReference type="PANTHER" id="PTHR43099">
    <property type="entry name" value="UPF0053 PROTEIN YRKA"/>
    <property type="match status" value="1"/>
</dbReference>
<feature type="transmembrane region" description="Helical" evidence="2">
    <location>
        <begin position="98"/>
        <end position="119"/>
    </location>
</feature>
<accession>A0ABN6XDK5</accession>
<keyword evidence="1 2" id="KW-1133">Transmembrane helix</keyword>
<dbReference type="Pfam" id="PF01595">
    <property type="entry name" value="CNNM"/>
    <property type="match status" value="1"/>
</dbReference>
<feature type="transmembrane region" description="Helical" evidence="2">
    <location>
        <begin position="57"/>
        <end position="78"/>
    </location>
</feature>
<protein>
    <recommendedName>
        <fullName evidence="3">CNNM transmembrane domain-containing protein</fullName>
    </recommendedName>
</protein>
<evidence type="ECO:0000313" key="5">
    <source>
        <dbReference type="Proteomes" id="UP001321475"/>
    </source>
</evidence>
<keyword evidence="1 2" id="KW-0472">Membrane</keyword>
<evidence type="ECO:0000313" key="4">
    <source>
        <dbReference type="EMBL" id="BDZ42941.1"/>
    </source>
</evidence>
<proteinExistence type="predicted"/>